<evidence type="ECO:0000313" key="3">
    <source>
        <dbReference type="Proteomes" id="UP001219525"/>
    </source>
</evidence>
<evidence type="ECO:0000256" key="1">
    <source>
        <dbReference type="SAM" id="MobiDB-lite"/>
    </source>
</evidence>
<comment type="caution">
    <text evidence="2">The sequence shown here is derived from an EMBL/GenBank/DDBJ whole genome shotgun (WGS) entry which is preliminary data.</text>
</comment>
<feature type="compositionally biased region" description="Pro residues" evidence="1">
    <location>
        <begin position="19"/>
        <end position="34"/>
    </location>
</feature>
<dbReference type="EMBL" id="JARJCW010000004">
    <property type="protein sequence ID" value="KAJ7225833.1"/>
    <property type="molecule type" value="Genomic_DNA"/>
</dbReference>
<keyword evidence="3" id="KW-1185">Reference proteome</keyword>
<protein>
    <submittedName>
        <fullName evidence="2">Uncharacterized protein</fullName>
    </submittedName>
</protein>
<sequence>MYPWSTRGFRVSKTDDPNPDPARPGPKNPRVYPCPCPTLHSRGLPLSEWILAQRLNRSQIELPPARIKARGSQPQPPPLEHDVSPQPHYASISASMQLLQSQPAAYAIVYVGDRKMRIVYPRLAAHTHLWRAGLPQPQHEPLVVALD</sequence>
<dbReference type="AlphaFoldDB" id="A0AAD6YPW6"/>
<dbReference type="Proteomes" id="UP001219525">
    <property type="component" value="Unassembled WGS sequence"/>
</dbReference>
<reference evidence="2" key="1">
    <citation type="submission" date="2023-03" db="EMBL/GenBank/DDBJ databases">
        <title>Massive genome expansion in bonnet fungi (Mycena s.s.) driven by repeated elements and novel gene families across ecological guilds.</title>
        <authorList>
            <consortium name="Lawrence Berkeley National Laboratory"/>
            <person name="Harder C.B."/>
            <person name="Miyauchi S."/>
            <person name="Viragh M."/>
            <person name="Kuo A."/>
            <person name="Thoen E."/>
            <person name="Andreopoulos B."/>
            <person name="Lu D."/>
            <person name="Skrede I."/>
            <person name="Drula E."/>
            <person name="Henrissat B."/>
            <person name="Morin E."/>
            <person name="Kohler A."/>
            <person name="Barry K."/>
            <person name="LaButti K."/>
            <person name="Morin E."/>
            <person name="Salamov A."/>
            <person name="Lipzen A."/>
            <person name="Mereny Z."/>
            <person name="Hegedus B."/>
            <person name="Baldrian P."/>
            <person name="Stursova M."/>
            <person name="Weitz H."/>
            <person name="Taylor A."/>
            <person name="Grigoriev I.V."/>
            <person name="Nagy L.G."/>
            <person name="Martin F."/>
            <person name="Kauserud H."/>
        </authorList>
    </citation>
    <scope>NUCLEOTIDE SEQUENCE</scope>
    <source>
        <strain evidence="2">9144</strain>
    </source>
</reference>
<accession>A0AAD6YPW6</accession>
<feature type="region of interest" description="Disordered" evidence="1">
    <location>
        <begin position="62"/>
        <end position="87"/>
    </location>
</feature>
<evidence type="ECO:0000313" key="2">
    <source>
        <dbReference type="EMBL" id="KAJ7225833.1"/>
    </source>
</evidence>
<feature type="region of interest" description="Disordered" evidence="1">
    <location>
        <begin position="1"/>
        <end position="34"/>
    </location>
</feature>
<organism evidence="2 3">
    <name type="scientific">Mycena pura</name>
    <dbReference type="NCBI Taxonomy" id="153505"/>
    <lineage>
        <taxon>Eukaryota</taxon>
        <taxon>Fungi</taxon>
        <taxon>Dikarya</taxon>
        <taxon>Basidiomycota</taxon>
        <taxon>Agaricomycotina</taxon>
        <taxon>Agaricomycetes</taxon>
        <taxon>Agaricomycetidae</taxon>
        <taxon>Agaricales</taxon>
        <taxon>Marasmiineae</taxon>
        <taxon>Mycenaceae</taxon>
        <taxon>Mycena</taxon>
    </lineage>
</organism>
<gene>
    <name evidence="2" type="ORF">GGX14DRAFT_386572</name>
</gene>
<name>A0AAD6YPW6_9AGAR</name>
<proteinExistence type="predicted"/>